<evidence type="ECO:0000256" key="1">
    <source>
        <dbReference type="ARBA" id="ARBA00004123"/>
    </source>
</evidence>
<keyword evidence="7" id="KW-0396">Initiation factor</keyword>
<accession>A0ABQ7J6U5</accession>
<evidence type="ECO:0000256" key="3">
    <source>
        <dbReference type="ARBA" id="ARBA00021704"/>
    </source>
</evidence>
<dbReference type="Proteomes" id="UP000823046">
    <property type="component" value="Unassembled WGS sequence"/>
</dbReference>
<keyword evidence="8" id="KW-1185">Reference proteome</keyword>
<evidence type="ECO:0000313" key="8">
    <source>
        <dbReference type="Proteomes" id="UP000823046"/>
    </source>
</evidence>
<reference evidence="7 8" key="1">
    <citation type="journal article" date="2020" name="bioRxiv">
        <title>Metabolic contributions of an alphaproteobacterial endosymbiont in the apicomplexan Cardiosporidium cionae.</title>
        <authorList>
            <person name="Hunter E.S."/>
            <person name="Paight C.J."/>
            <person name="Lane C.E."/>
        </authorList>
    </citation>
    <scope>NUCLEOTIDE SEQUENCE [LARGE SCALE GENOMIC DNA]</scope>
    <source>
        <strain evidence="7">ESH_2018</strain>
    </source>
</reference>
<comment type="subcellular location">
    <subcellularLocation>
        <location evidence="1">Nucleus</location>
    </subcellularLocation>
</comment>
<keyword evidence="5" id="KW-0539">Nucleus</keyword>
<organism evidence="7 8">
    <name type="scientific">Cardiosporidium cionae</name>
    <dbReference type="NCBI Taxonomy" id="476202"/>
    <lineage>
        <taxon>Eukaryota</taxon>
        <taxon>Sar</taxon>
        <taxon>Alveolata</taxon>
        <taxon>Apicomplexa</taxon>
        <taxon>Aconoidasida</taxon>
        <taxon>Nephromycida</taxon>
        <taxon>Cardiosporidium</taxon>
    </lineage>
</organism>
<name>A0ABQ7J6U5_9APIC</name>
<evidence type="ECO:0000256" key="6">
    <source>
        <dbReference type="ARBA" id="ARBA00032319"/>
    </source>
</evidence>
<evidence type="ECO:0000256" key="5">
    <source>
        <dbReference type="ARBA" id="ARBA00023242"/>
    </source>
</evidence>
<keyword evidence="7" id="KW-0648">Protein biosynthesis</keyword>
<dbReference type="InterPro" id="IPR017423">
    <property type="entry name" value="TRM6"/>
</dbReference>
<evidence type="ECO:0000313" key="7">
    <source>
        <dbReference type="EMBL" id="KAF8819644.1"/>
    </source>
</evidence>
<protein>
    <recommendedName>
        <fullName evidence="3">tRNA (adenine(58)-N(1))-methyltransferase non-catalytic subunit TRM6</fullName>
    </recommendedName>
    <alternativeName>
        <fullName evidence="6">tRNA(m1A58)-methyltransferase subunit TRM6</fullName>
    </alternativeName>
</protein>
<dbReference type="Pfam" id="PF04189">
    <property type="entry name" value="Gcd10p"/>
    <property type="match status" value="1"/>
</dbReference>
<keyword evidence="4" id="KW-0819">tRNA processing</keyword>
<dbReference type="PANTHER" id="PTHR12945:SF0">
    <property type="entry name" value="TRNA (ADENINE(58)-N(1))-METHYLTRANSFERASE NON-CATALYTIC SUBUNIT TRM6"/>
    <property type="match status" value="1"/>
</dbReference>
<comment type="caution">
    <text evidence="7">The sequence shown here is derived from an EMBL/GenBank/DDBJ whole genome shotgun (WGS) entry which is preliminary data.</text>
</comment>
<proteinExistence type="inferred from homology"/>
<gene>
    <name evidence="7" type="ORF">IE077_000725</name>
</gene>
<evidence type="ECO:0000256" key="2">
    <source>
        <dbReference type="ARBA" id="ARBA00008320"/>
    </source>
</evidence>
<sequence>SIYFGGKNMFPLHLLENGFYGMTFRYEKNRWIQCSKTLQSDDNLLSVDDSSINEASNQLLLYDNNIAQNLTANDILSLQKDLSGEELVDRIVENSTSFTNKTTFAQQKYVSKKKKKHLQQIVVLEPTLFNISESYYNSNPIKIAYDSKHLFNSKK</sequence>
<dbReference type="GO" id="GO:0003743">
    <property type="term" value="F:translation initiation factor activity"/>
    <property type="evidence" value="ECO:0007669"/>
    <property type="project" value="UniProtKB-KW"/>
</dbReference>
<comment type="similarity">
    <text evidence="2">Belongs to the TRM6/GCD10 family.</text>
</comment>
<feature type="non-terminal residue" evidence="7">
    <location>
        <position position="1"/>
    </location>
</feature>
<dbReference type="EMBL" id="JADAQX010000657">
    <property type="protein sequence ID" value="KAF8819644.1"/>
    <property type="molecule type" value="Genomic_DNA"/>
</dbReference>
<evidence type="ECO:0000256" key="4">
    <source>
        <dbReference type="ARBA" id="ARBA00022694"/>
    </source>
</evidence>
<dbReference type="PANTHER" id="PTHR12945">
    <property type="entry name" value="TRANSLATION INITIATION FACTOR EIF3-RELATED"/>
    <property type="match status" value="1"/>
</dbReference>